<evidence type="ECO:0000256" key="8">
    <source>
        <dbReference type="ARBA" id="ARBA00022840"/>
    </source>
</evidence>
<evidence type="ECO:0000256" key="9">
    <source>
        <dbReference type="ARBA" id="ARBA00022842"/>
    </source>
</evidence>
<dbReference type="GO" id="GO:0005524">
    <property type="term" value="F:ATP binding"/>
    <property type="evidence" value="ECO:0007669"/>
    <property type="project" value="UniProtKB-KW"/>
</dbReference>
<evidence type="ECO:0000256" key="4">
    <source>
        <dbReference type="ARBA" id="ARBA00022490"/>
    </source>
</evidence>
<proteinExistence type="inferred from homology"/>
<dbReference type="PANTHER" id="PTHR33540:SF2">
    <property type="entry name" value="TRNA THREONYLCARBAMOYLADENOSINE BIOSYNTHESIS PROTEIN TSAE"/>
    <property type="match status" value="1"/>
</dbReference>
<keyword evidence="5" id="KW-0819">tRNA processing</keyword>
<comment type="similarity">
    <text evidence="2">Belongs to the TsaE family.</text>
</comment>
<dbReference type="PANTHER" id="PTHR33540">
    <property type="entry name" value="TRNA THREONYLCARBAMOYLADENOSINE BIOSYNTHESIS PROTEIN TSAE"/>
    <property type="match status" value="1"/>
</dbReference>
<dbReference type="KEGG" id="spiu:SPICUR_02770"/>
<keyword evidence="12" id="KW-1185">Reference proteome</keyword>
<keyword evidence="8" id="KW-0067">ATP-binding</keyword>
<protein>
    <recommendedName>
        <fullName evidence="3">tRNA threonylcarbamoyladenosine biosynthesis protein TsaE</fullName>
    </recommendedName>
    <alternativeName>
        <fullName evidence="10">t(6)A37 threonylcarbamoyladenosine biosynthesis protein TsaE</fullName>
    </alternativeName>
</protein>
<comment type="subcellular location">
    <subcellularLocation>
        <location evidence="1">Cytoplasm</location>
    </subcellularLocation>
</comment>
<gene>
    <name evidence="11" type="ORF">SPICUR_02770</name>
</gene>
<keyword evidence="7" id="KW-0547">Nucleotide-binding</keyword>
<dbReference type="HOGENOM" id="CLU_087829_2_2_6"/>
<keyword evidence="6" id="KW-0479">Metal-binding</keyword>
<evidence type="ECO:0000256" key="6">
    <source>
        <dbReference type="ARBA" id="ARBA00022723"/>
    </source>
</evidence>
<dbReference type="Gene3D" id="3.40.50.300">
    <property type="entry name" value="P-loop containing nucleotide triphosphate hydrolases"/>
    <property type="match status" value="1"/>
</dbReference>
<evidence type="ECO:0000313" key="11">
    <source>
        <dbReference type="EMBL" id="AGY91564.1"/>
    </source>
</evidence>
<evidence type="ECO:0000256" key="5">
    <source>
        <dbReference type="ARBA" id="ARBA00022694"/>
    </source>
</evidence>
<dbReference type="InterPro" id="IPR027417">
    <property type="entry name" value="P-loop_NTPase"/>
</dbReference>
<organism evidence="11 12">
    <name type="scientific">Spiribacter curvatus</name>
    <dbReference type="NCBI Taxonomy" id="1335757"/>
    <lineage>
        <taxon>Bacteria</taxon>
        <taxon>Pseudomonadati</taxon>
        <taxon>Pseudomonadota</taxon>
        <taxon>Gammaproteobacteria</taxon>
        <taxon>Chromatiales</taxon>
        <taxon>Ectothiorhodospiraceae</taxon>
        <taxon>Spiribacter</taxon>
    </lineage>
</organism>
<dbReference type="STRING" id="1335757.SPICUR_02770"/>
<evidence type="ECO:0000256" key="3">
    <source>
        <dbReference type="ARBA" id="ARBA00019010"/>
    </source>
</evidence>
<dbReference type="PATRIC" id="fig|1335757.3.peg.548"/>
<dbReference type="EMBL" id="CP005990">
    <property type="protein sequence ID" value="AGY91564.1"/>
    <property type="molecule type" value="Genomic_DNA"/>
</dbReference>
<accession>U5T1Z5</accession>
<dbReference type="GO" id="GO:0005737">
    <property type="term" value="C:cytoplasm"/>
    <property type="evidence" value="ECO:0007669"/>
    <property type="project" value="UniProtKB-SubCell"/>
</dbReference>
<evidence type="ECO:0000256" key="10">
    <source>
        <dbReference type="ARBA" id="ARBA00032441"/>
    </source>
</evidence>
<dbReference type="Pfam" id="PF02367">
    <property type="entry name" value="TsaE"/>
    <property type="match status" value="1"/>
</dbReference>
<keyword evidence="4" id="KW-0963">Cytoplasm</keyword>
<dbReference type="eggNOG" id="COG0802">
    <property type="taxonomic scope" value="Bacteria"/>
</dbReference>
<name>U5T1Z5_9GAMM</name>
<dbReference type="InterPro" id="IPR003442">
    <property type="entry name" value="T6A_TsaE"/>
</dbReference>
<dbReference type="Proteomes" id="UP000017640">
    <property type="component" value="Chromosome"/>
</dbReference>
<evidence type="ECO:0000256" key="2">
    <source>
        <dbReference type="ARBA" id="ARBA00007599"/>
    </source>
</evidence>
<evidence type="ECO:0000256" key="1">
    <source>
        <dbReference type="ARBA" id="ARBA00004496"/>
    </source>
</evidence>
<evidence type="ECO:0000313" key="12">
    <source>
        <dbReference type="Proteomes" id="UP000017640"/>
    </source>
</evidence>
<dbReference type="AlphaFoldDB" id="U5T1Z5"/>
<sequence length="154" mass="16674">MTRAVVNLADEAATEALGAVLQAYRPERGCVHLIGDLGAGKTTLMRGFLRAAGHPGAVRSPTYTLVEPYAFGSRWVYHLDLYRLADPEELEFIGLRELVDTGLLLVEWPLRGEGVLPAPDLSVRLEAMGAGRQAVLERLTPQWPAPAGIIEAMG</sequence>
<dbReference type="OrthoDB" id="9800307at2"/>
<evidence type="ECO:0000256" key="7">
    <source>
        <dbReference type="ARBA" id="ARBA00022741"/>
    </source>
</evidence>
<dbReference type="SUPFAM" id="SSF52540">
    <property type="entry name" value="P-loop containing nucleoside triphosphate hydrolases"/>
    <property type="match status" value="1"/>
</dbReference>
<dbReference type="GO" id="GO:0046872">
    <property type="term" value="F:metal ion binding"/>
    <property type="evidence" value="ECO:0007669"/>
    <property type="project" value="UniProtKB-KW"/>
</dbReference>
<reference evidence="11 12" key="1">
    <citation type="journal article" date="2013" name="BMC Genomics">
        <title>Genomes of "Spiribacter", a streamlined, successful halophilic bacterium.</title>
        <authorList>
            <person name="Lopez-Perez M."/>
            <person name="Ghai R."/>
            <person name="Leon M.J."/>
            <person name="Rodriguez-Olmos A."/>
            <person name="Copa-Patino J.L."/>
            <person name="Soliveri J."/>
            <person name="Sanchez-Porro C."/>
            <person name="Ventosa A."/>
            <person name="Rodriguez-Valera F."/>
        </authorList>
    </citation>
    <scope>NUCLEOTIDE SEQUENCE [LARGE SCALE GENOMIC DNA]</scope>
    <source>
        <strain evidence="11 12">UAH-SP71</strain>
    </source>
</reference>
<keyword evidence="9" id="KW-0460">Magnesium</keyword>
<dbReference type="RefSeq" id="WP_023365828.1">
    <property type="nucleotide sequence ID" value="NC_022664.1"/>
</dbReference>
<dbReference type="GO" id="GO:0002949">
    <property type="term" value="P:tRNA threonylcarbamoyladenosine modification"/>
    <property type="evidence" value="ECO:0007669"/>
    <property type="project" value="InterPro"/>
</dbReference>
<dbReference type="NCBIfam" id="TIGR00150">
    <property type="entry name" value="T6A_YjeE"/>
    <property type="match status" value="1"/>
</dbReference>